<dbReference type="InterPro" id="IPR051338">
    <property type="entry name" value="NodU/CmcH_Carbamoyltrnsfr"/>
</dbReference>
<feature type="domain" description="Carbamoyltransferase C-terminal" evidence="3">
    <location>
        <begin position="376"/>
        <end position="543"/>
    </location>
</feature>
<dbReference type="SUPFAM" id="SSF53067">
    <property type="entry name" value="Actin-like ATPase domain"/>
    <property type="match status" value="1"/>
</dbReference>
<dbReference type="InterPro" id="IPR003696">
    <property type="entry name" value="Carbtransf_dom"/>
</dbReference>
<dbReference type="Proteomes" id="UP000594621">
    <property type="component" value="Chromosome"/>
</dbReference>
<name>A0A7S9H2C7_9BRAD</name>
<proteinExistence type="inferred from homology"/>
<dbReference type="InterPro" id="IPR031730">
    <property type="entry name" value="Carbam_trans_C"/>
</dbReference>
<dbReference type="PANTHER" id="PTHR34847">
    <property type="entry name" value="NODULATION PROTEIN U"/>
    <property type="match status" value="1"/>
</dbReference>
<evidence type="ECO:0000256" key="1">
    <source>
        <dbReference type="ARBA" id="ARBA00006129"/>
    </source>
</evidence>
<dbReference type="CDD" id="cd24098">
    <property type="entry name" value="ASKHA_NBD_TobZ_N"/>
    <property type="match status" value="1"/>
</dbReference>
<protein>
    <submittedName>
        <fullName evidence="4">Carbamoyl transferase</fullName>
    </submittedName>
</protein>
<sequence length="547" mass="60967">MYVIGISSGIKHGHHDGAAVLLRDGELIAAAEEERFTLAKHARGELPRGAMSFCLKQAGITMRDVDWICSPLKTYTNYTQRLTEYFKYQFGHGPKIELYDHHLCHAASSFYGSGFSEATVACFDFSGDSSAGLVAHARGNDFRVLTRFGRHNSLGLYYGMLTQYLGYQMTNDEYKVMGLSSYGSPDYLDKFAKLLRPNGISYELDPELDKRRRDADIFTSDFSTRQERIFTEKMEELLGPRRLRGAPLDQRLTNIAASGQKQLEIVATEVIRSAIAETGCGDVCIAGGVGLNCKMNMEIAAEPSVKRLYVPPVPHDAGVALGAAMMKCAEAGHTIAPLTHAYWGPEYSNDTIRETLDKIGARFELLDDPVSRCVTDLAEQKTVGWFQGRMEYGPRALGNRSILADPRQASMKDRINLTIKYREEFRPFCPSVLYERQAEYFEDAFDAPFMVVTFPVNAKVADTMPAVVHVDNTARIQSVHPDSNPLYSRLIGEFAKATSLPVLINTSLNINEQPTVNAPLEALHTYFCSGLDVLYLGPYRLSKTVRH</sequence>
<dbReference type="InterPro" id="IPR043129">
    <property type="entry name" value="ATPase_NBD"/>
</dbReference>
<evidence type="ECO:0000313" key="5">
    <source>
        <dbReference type="Proteomes" id="UP000594621"/>
    </source>
</evidence>
<dbReference type="RefSeq" id="WP_195803408.1">
    <property type="nucleotide sequence ID" value="NZ_CP061379.1"/>
</dbReference>
<feature type="domain" description="Carbamoyltransferase" evidence="2">
    <location>
        <begin position="9"/>
        <end position="69"/>
    </location>
</feature>
<dbReference type="Gene3D" id="3.90.870.20">
    <property type="entry name" value="Carbamoyltransferase, C-terminal domain"/>
    <property type="match status" value="1"/>
</dbReference>
<dbReference type="GO" id="GO:0016740">
    <property type="term" value="F:transferase activity"/>
    <property type="evidence" value="ECO:0007669"/>
    <property type="project" value="UniProtKB-KW"/>
</dbReference>
<dbReference type="AlphaFoldDB" id="A0A7S9H2C7"/>
<dbReference type="InterPro" id="IPR038152">
    <property type="entry name" value="Carbam_trans_C_sf"/>
</dbReference>
<dbReference type="Pfam" id="PF16861">
    <property type="entry name" value="Carbam_trans_C"/>
    <property type="match status" value="1"/>
</dbReference>
<dbReference type="KEGG" id="bcou:IC761_11800"/>
<keyword evidence="4" id="KW-0808">Transferase</keyword>
<keyword evidence="5" id="KW-1185">Reference proteome</keyword>
<dbReference type="PANTHER" id="PTHR34847:SF1">
    <property type="entry name" value="NODULATION PROTEIN U"/>
    <property type="match status" value="1"/>
</dbReference>
<accession>A0A7S9H2C7</accession>
<evidence type="ECO:0000259" key="2">
    <source>
        <dbReference type="Pfam" id="PF02543"/>
    </source>
</evidence>
<reference evidence="4 5" key="1">
    <citation type="submission" date="2020-09" db="EMBL/GenBank/DDBJ databases">
        <title>Complete genomes of bradyrhizobia occurring on native shrubby legumes in Australia.</title>
        <authorList>
            <person name="Lafay B."/>
        </authorList>
    </citation>
    <scope>NUCLEOTIDE SEQUENCE [LARGE SCALE GENOMIC DNA]</scope>
    <source>
        <strain evidence="4 5">BDV5040</strain>
    </source>
</reference>
<dbReference type="Pfam" id="PF02543">
    <property type="entry name" value="Carbam_trans_N"/>
    <property type="match status" value="2"/>
</dbReference>
<organism evidence="4 5">
    <name type="scientific">Bradyrhizobium commune</name>
    <dbReference type="NCBI Taxonomy" id="83627"/>
    <lineage>
        <taxon>Bacteria</taxon>
        <taxon>Pseudomonadati</taxon>
        <taxon>Pseudomonadota</taxon>
        <taxon>Alphaproteobacteria</taxon>
        <taxon>Hyphomicrobiales</taxon>
        <taxon>Nitrobacteraceae</taxon>
        <taxon>Bradyrhizobium</taxon>
    </lineage>
</organism>
<evidence type="ECO:0000259" key="3">
    <source>
        <dbReference type="Pfam" id="PF16861"/>
    </source>
</evidence>
<feature type="domain" description="Carbamoyltransferase" evidence="2">
    <location>
        <begin position="92"/>
        <end position="325"/>
    </location>
</feature>
<gene>
    <name evidence="4" type="ORF">IC761_11800</name>
</gene>
<comment type="similarity">
    <text evidence="1">Belongs to the NodU/CmcH family.</text>
</comment>
<dbReference type="EMBL" id="CP061379">
    <property type="protein sequence ID" value="QPF93901.1"/>
    <property type="molecule type" value="Genomic_DNA"/>
</dbReference>
<dbReference type="Gene3D" id="3.30.420.40">
    <property type="match status" value="2"/>
</dbReference>
<evidence type="ECO:0000313" key="4">
    <source>
        <dbReference type="EMBL" id="QPF93901.1"/>
    </source>
</evidence>